<evidence type="ECO:0000313" key="2">
    <source>
        <dbReference type="Proteomes" id="UP000238375"/>
    </source>
</evidence>
<name>A0A2T0TNA9_9BACT</name>
<sequence>MRYQSPRREFITSLVFDTDLTFGQLYRAIRAAKQEREAILDKEPIIDPVLFREVRDLGLLMEYTKNAFIQANAQFANGGKSPE</sequence>
<proteinExistence type="predicted"/>
<accession>A0A2T0TNA9</accession>
<dbReference type="Proteomes" id="UP000238375">
    <property type="component" value="Unassembled WGS sequence"/>
</dbReference>
<evidence type="ECO:0000313" key="1">
    <source>
        <dbReference type="EMBL" id="PRY47146.1"/>
    </source>
</evidence>
<dbReference type="AlphaFoldDB" id="A0A2T0TNA9"/>
<dbReference type="EMBL" id="PVTE01000001">
    <property type="protein sequence ID" value="PRY47146.1"/>
    <property type="molecule type" value="Genomic_DNA"/>
</dbReference>
<comment type="caution">
    <text evidence="1">The sequence shown here is derived from an EMBL/GenBank/DDBJ whole genome shotgun (WGS) entry which is preliminary data.</text>
</comment>
<gene>
    <name evidence="1" type="ORF">CLV58_101212</name>
</gene>
<protein>
    <submittedName>
        <fullName evidence="1">Uncharacterized protein</fullName>
    </submittedName>
</protein>
<organism evidence="1 2">
    <name type="scientific">Spirosoma oryzae</name>
    <dbReference type="NCBI Taxonomy" id="1469603"/>
    <lineage>
        <taxon>Bacteria</taxon>
        <taxon>Pseudomonadati</taxon>
        <taxon>Bacteroidota</taxon>
        <taxon>Cytophagia</taxon>
        <taxon>Cytophagales</taxon>
        <taxon>Cytophagaceae</taxon>
        <taxon>Spirosoma</taxon>
    </lineage>
</organism>
<reference evidence="1 2" key="1">
    <citation type="submission" date="2018-03" db="EMBL/GenBank/DDBJ databases">
        <title>Genomic Encyclopedia of Archaeal and Bacterial Type Strains, Phase II (KMG-II): from individual species to whole genera.</title>
        <authorList>
            <person name="Goeker M."/>
        </authorList>
    </citation>
    <scope>NUCLEOTIDE SEQUENCE [LARGE SCALE GENOMIC DNA]</scope>
    <source>
        <strain evidence="1 2">DSM 28354</strain>
    </source>
</reference>
<keyword evidence="2" id="KW-1185">Reference proteome</keyword>